<sequence>MNTFGNRYRVQLFGESHGPAIGVTIDGLPAGIKLTADDFGEDLQRRAGGKKGGTPRVEQESLEFLSGLYNGVTTGAPLSVIVRNLNTRSHDYDNLKDVPRPGHADFTARTKHHGFADPRGGGHHSGRITLALVIAGVIAKKILEPISISSRILTIGGTPDWEAKLDEALERGDSLGGIVECKIDNIMAGLGEPFFDSLESLLSHVAFAIPGIRGIEFGDGFEAAAMWGSQHNDPIVDTKGKTARNAAGGINGGITNGNPVVFRVAVKPTSSISLPQKTINLTTGVIQELVIEGRHDTCFALRVPVVLEAAAAIVVADLLLADNRSSNSIGN</sequence>
<gene>
    <name evidence="7" type="primary">aroC_22</name>
    <name evidence="7" type="ORF">SDC9_69247</name>
</gene>
<dbReference type="PANTHER" id="PTHR21085">
    <property type="entry name" value="CHORISMATE SYNTHASE"/>
    <property type="match status" value="1"/>
</dbReference>
<comment type="pathway">
    <text evidence="1">Metabolic intermediate biosynthesis; chorismate biosynthesis; chorismate from D-erythrose 4-phosphate and phosphoenolpyruvate: step 7/7.</text>
</comment>
<evidence type="ECO:0000256" key="2">
    <source>
        <dbReference type="ARBA" id="ARBA00008014"/>
    </source>
</evidence>
<dbReference type="GO" id="GO:0008652">
    <property type="term" value="P:amino acid biosynthetic process"/>
    <property type="evidence" value="ECO:0007669"/>
    <property type="project" value="UniProtKB-KW"/>
</dbReference>
<dbReference type="Gene3D" id="3.60.150.10">
    <property type="entry name" value="Chorismate synthase AroC"/>
    <property type="match status" value="2"/>
</dbReference>
<dbReference type="InterPro" id="IPR035904">
    <property type="entry name" value="Chorismate_synth_AroC_sf"/>
</dbReference>
<comment type="caution">
    <text evidence="7">The sequence shown here is derived from an EMBL/GenBank/DDBJ whole genome shotgun (WGS) entry which is preliminary data.</text>
</comment>
<evidence type="ECO:0000256" key="3">
    <source>
        <dbReference type="ARBA" id="ARBA00013036"/>
    </source>
</evidence>
<keyword evidence="5" id="KW-0057">Aromatic amino acid biosynthesis</keyword>
<dbReference type="AlphaFoldDB" id="A0A644Y365"/>
<keyword evidence="6 7" id="KW-0456">Lyase</keyword>
<dbReference type="InterPro" id="IPR020541">
    <property type="entry name" value="Chorismate_synthase_CS"/>
</dbReference>
<accession>A0A644Y365</accession>
<dbReference type="CDD" id="cd07304">
    <property type="entry name" value="Chorismate_synthase"/>
    <property type="match status" value="1"/>
</dbReference>
<dbReference type="InterPro" id="IPR000453">
    <property type="entry name" value="Chorismate_synth"/>
</dbReference>
<dbReference type="GO" id="GO:0010181">
    <property type="term" value="F:FMN binding"/>
    <property type="evidence" value="ECO:0007669"/>
    <property type="project" value="TreeGrafter"/>
</dbReference>
<dbReference type="PROSITE" id="PS00788">
    <property type="entry name" value="CHORISMATE_SYNTHASE_2"/>
    <property type="match status" value="1"/>
</dbReference>
<evidence type="ECO:0000256" key="6">
    <source>
        <dbReference type="ARBA" id="ARBA00023239"/>
    </source>
</evidence>
<name>A0A644Y365_9ZZZZ</name>
<dbReference type="PIRSF" id="PIRSF001456">
    <property type="entry name" value="Chorismate_synth"/>
    <property type="match status" value="1"/>
</dbReference>
<evidence type="ECO:0000313" key="7">
    <source>
        <dbReference type="EMBL" id="MPM22789.1"/>
    </source>
</evidence>
<organism evidence="7">
    <name type="scientific">bioreactor metagenome</name>
    <dbReference type="NCBI Taxonomy" id="1076179"/>
    <lineage>
        <taxon>unclassified sequences</taxon>
        <taxon>metagenomes</taxon>
        <taxon>ecological metagenomes</taxon>
    </lineage>
</organism>
<dbReference type="GO" id="GO:0004107">
    <property type="term" value="F:chorismate synthase activity"/>
    <property type="evidence" value="ECO:0007669"/>
    <property type="project" value="UniProtKB-EC"/>
</dbReference>
<dbReference type="Pfam" id="PF01264">
    <property type="entry name" value="Chorismate_synt"/>
    <property type="match status" value="1"/>
</dbReference>
<evidence type="ECO:0000256" key="4">
    <source>
        <dbReference type="ARBA" id="ARBA00022605"/>
    </source>
</evidence>
<dbReference type="UniPathway" id="UPA00053">
    <property type="reaction ID" value="UER00090"/>
</dbReference>
<comment type="similarity">
    <text evidence="2">Belongs to the chorismate synthase family.</text>
</comment>
<dbReference type="GO" id="GO:0005829">
    <property type="term" value="C:cytosol"/>
    <property type="evidence" value="ECO:0007669"/>
    <property type="project" value="TreeGrafter"/>
</dbReference>
<evidence type="ECO:0000256" key="5">
    <source>
        <dbReference type="ARBA" id="ARBA00023141"/>
    </source>
</evidence>
<reference evidence="7" key="1">
    <citation type="submission" date="2019-08" db="EMBL/GenBank/DDBJ databases">
        <authorList>
            <person name="Kucharzyk K."/>
            <person name="Murdoch R.W."/>
            <person name="Higgins S."/>
            <person name="Loffler F."/>
        </authorList>
    </citation>
    <scope>NUCLEOTIDE SEQUENCE</scope>
</reference>
<protein>
    <recommendedName>
        <fullName evidence="3">chorismate synthase</fullName>
        <ecNumber evidence="3">4.2.3.5</ecNumber>
    </recommendedName>
</protein>
<dbReference type="HAMAP" id="MF_00300">
    <property type="entry name" value="Chorismate_synth"/>
    <property type="match status" value="1"/>
</dbReference>
<dbReference type="EC" id="4.2.3.5" evidence="3"/>
<dbReference type="EMBL" id="VSSQ01003886">
    <property type="protein sequence ID" value="MPM22789.1"/>
    <property type="molecule type" value="Genomic_DNA"/>
</dbReference>
<dbReference type="PROSITE" id="PS00787">
    <property type="entry name" value="CHORISMATE_SYNTHASE_1"/>
    <property type="match status" value="1"/>
</dbReference>
<evidence type="ECO:0000256" key="1">
    <source>
        <dbReference type="ARBA" id="ARBA00005044"/>
    </source>
</evidence>
<dbReference type="GO" id="GO:0009073">
    <property type="term" value="P:aromatic amino acid family biosynthetic process"/>
    <property type="evidence" value="ECO:0007669"/>
    <property type="project" value="UniProtKB-KW"/>
</dbReference>
<dbReference type="PANTHER" id="PTHR21085:SF0">
    <property type="entry name" value="CHORISMATE SYNTHASE"/>
    <property type="match status" value="1"/>
</dbReference>
<proteinExistence type="inferred from homology"/>
<dbReference type="SUPFAM" id="SSF103263">
    <property type="entry name" value="Chorismate synthase, AroC"/>
    <property type="match status" value="1"/>
</dbReference>
<dbReference type="GO" id="GO:0009423">
    <property type="term" value="P:chorismate biosynthetic process"/>
    <property type="evidence" value="ECO:0007669"/>
    <property type="project" value="UniProtKB-UniPathway"/>
</dbReference>
<keyword evidence="4" id="KW-0028">Amino-acid biosynthesis</keyword>